<feature type="domain" description="Mutator-like transposase" evidence="2">
    <location>
        <begin position="7"/>
        <end position="102"/>
    </location>
</feature>
<keyword evidence="4" id="KW-1185">Reference proteome</keyword>
<dbReference type="EMBL" id="JARBHB010000003">
    <property type="protein sequence ID" value="KAJ8889072.1"/>
    <property type="molecule type" value="Genomic_DNA"/>
</dbReference>
<dbReference type="Pfam" id="PF20700">
    <property type="entry name" value="Mutator"/>
    <property type="match status" value="1"/>
</dbReference>
<protein>
    <recommendedName>
        <fullName evidence="2">Mutator-like transposase domain-containing protein</fullName>
    </recommendedName>
</protein>
<dbReference type="InterPro" id="IPR049012">
    <property type="entry name" value="Mutator_transp_dom"/>
</dbReference>
<sequence>MFLNVTLVNDAWVNSMLLTGQGFSQLRDITASLEMPCMAKEPYQNSHRNLSAFLGKKMQAAGEEDVAIAIQAGEVDDVGVCVIAVVTDGAWRRRSYGTNYNTPYLDHVSLVLKPRRFYLQVQETLTVAFVIGHHLKVNQQIPTCVTKSGTNRLLPWKLTIVQGFINSIDMHNLKYDKLIVFNSQYPEDCYERLPIQRTVTNDFIQRTVTNDFQSRGLLRTTSNPEDCYERLPIQRTVTNDFQSRGLLRTTSNPEDCYERLPIQRTVRTTSNPETVTKTSNPEDCYERLPIQRTVTKDFQSRGLLRKTSNPEDCYERLPIQRTVTKDFQSRGLLRKTSNPEHGYERLPIQSTVTKDFQSRARTTFHQNGQTCQECSGTAFSNQRLNMDVPEGNGTNTETFLARGRQSGPRQVSRAPGSLCENEFAFIKRDLRISPALYFSFSSCQMPKPKFAETENKDEEPPLTVKKLKGRIFCVVFLAGKRCNEYTETATLSSHETGATRVKTCKSSNGQNAYVFTSARVCGPVASSGDMDGRSSGPYPRPLRVKACTRTSSLQVLSGPHQEGCMDHSVLSHTEVIFSGHSQGLIQEKCERNSEEAICGGGEGRSWAGVGGRGTQHRSVYFLLGHFLLLSPRQHALPRHERDTVREHENGLDVTGDLELVVAVIKAVMTGRRERRSDTPVAACLEVDAAPTGRARVCVLSKHGRRRSADPGLIFVPGLCARTTRGMNPRGNPASKVKKRGSDTGETNMHA</sequence>
<comment type="caution">
    <text evidence="3">The sequence shown here is derived from an EMBL/GenBank/DDBJ whole genome shotgun (WGS) entry which is preliminary data.</text>
</comment>
<accession>A0ABQ9HXT1</accession>
<feature type="region of interest" description="Disordered" evidence="1">
    <location>
        <begin position="723"/>
        <end position="750"/>
    </location>
</feature>
<name>A0ABQ9HXT1_9NEOP</name>
<evidence type="ECO:0000256" key="1">
    <source>
        <dbReference type="SAM" id="MobiDB-lite"/>
    </source>
</evidence>
<gene>
    <name evidence="3" type="ORF">PR048_008566</name>
</gene>
<reference evidence="3 4" key="1">
    <citation type="submission" date="2023-02" db="EMBL/GenBank/DDBJ databases">
        <title>LHISI_Scaffold_Assembly.</title>
        <authorList>
            <person name="Stuart O.P."/>
            <person name="Cleave R."/>
            <person name="Magrath M.J.L."/>
            <person name="Mikheyev A.S."/>
        </authorList>
    </citation>
    <scope>NUCLEOTIDE SEQUENCE [LARGE SCALE GENOMIC DNA]</scope>
    <source>
        <strain evidence="3">Daus_M_001</strain>
        <tissue evidence="3">Leg muscle</tissue>
    </source>
</reference>
<evidence type="ECO:0000313" key="4">
    <source>
        <dbReference type="Proteomes" id="UP001159363"/>
    </source>
</evidence>
<evidence type="ECO:0000313" key="3">
    <source>
        <dbReference type="EMBL" id="KAJ8889072.1"/>
    </source>
</evidence>
<evidence type="ECO:0000259" key="2">
    <source>
        <dbReference type="Pfam" id="PF20700"/>
    </source>
</evidence>
<organism evidence="3 4">
    <name type="scientific">Dryococelus australis</name>
    <dbReference type="NCBI Taxonomy" id="614101"/>
    <lineage>
        <taxon>Eukaryota</taxon>
        <taxon>Metazoa</taxon>
        <taxon>Ecdysozoa</taxon>
        <taxon>Arthropoda</taxon>
        <taxon>Hexapoda</taxon>
        <taxon>Insecta</taxon>
        <taxon>Pterygota</taxon>
        <taxon>Neoptera</taxon>
        <taxon>Polyneoptera</taxon>
        <taxon>Phasmatodea</taxon>
        <taxon>Verophasmatodea</taxon>
        <taxon>Anareolatae</taxon>
        <taxon>Phasmatidae</taxon>
        <taxon>Eurycanthinae</taxon>
        <taxon>Dryococelus</taxon>
    </lineage>
</organism>
<proteinExistence type="predicted"/>
<dbReference type="Proteomes" id="UP001159363">
    <property type="component" value="Chromosome 3"/>
</dbReference>